<accession>D2ZZQ2</accession>
<dbReference type="EMBL" id="ACDX02000020">
    <property type="protein sequence ID" value="EFC87414.1"/>
    <property type="molecule type" value="Genomic_DNA"/>
</dbReference>
<evidence type="ECO:0000256" key="1">
    <source>
        <dbReference type="SAM" id="MobiDB-lite"/>
    </source>
</evidence>
<proteinExistence type="predicted"/>
<dbReference type="Proteomes" id="UP000003344">
    <property type="component" value="Unassembled WGS sequence"/>
</dbReference>
<dbReference type="AlphaFoldDB" id="D2ZZQ2"/>
<reference evidence="2 3" key="1">
    <citation type="submission" date="2009-10" db="EMBL/GenBank/DDBJ databases">
        <authorList>
            <person name="Weinstock G."/>
            <person name="Sodergren E."/>
            <person name="Clifton S."/>
            <person name="Fulton L."/>
            <person name="Fulton B."/>
            <person name="Courtney L."/>
            <person name="Fronick C."/>
            <person name="Harrison M."/>
            <person name="Strong C."/>
            <person name="Farmer C."/>
            <person name="Delahaunty K."/>
            <person name="Markovic C."/>
            <person name="Hall O."/>
            <person name="Minx P."/>
            <person name="Tomlinson C."/>
            <person name="Mitreva M."/>
            <person name="Nelson J."/>
            <person name="Hou S."/>
            <person name="Wollam A."/>
            <person name="Pepin K.H."/>
            <person name="Johnson M."/>
            <person name="Bhonagiri V."/>
            <person name="Nash W.E."/>
            <person name="Warren W."/>
            <person name="Chinwalla A."/>
            <person name="Mardis E.R."/>
            <person name="Wilson R.K."/>
        </authorList>
    </citation>
    <scope>NUCLEOTIDE SEQUENCE [LARGE SCALE GENOMIC DNA]</scope>
    <source>
        <strain evidence="3">ATCC 25996 / DSM 4631 / NCTC 10774 / M26</strain>
    </source>
</reference>
<comment type="caution">
    <text evidence="2">The sequence shown here is derived from an EMBL/GenBank/DDBJ whole genome shotgun (WGS) entry which is preliminary data.</text>
</comment>
<feature type="region of interest" description="Disordered" evidence="1">
    <location>
        <begin position="1"/>
        <end position="26"/>
    </location>
</feature>
<evidence type="ECO:0000313" key="2">
    <source>
        <dbReference type="EMBL" id="EFC87414.1"/>
    </source>
</evidence>
<evidence type="ECO:0000313" key="3">
    <source>
        <dbReference type="Proteomes" id="UP000003344"/>
    </source>
</evidence>
<feature type="compositionally biased region" description="Polar residues" evidence="1">
    <location>
        <begin position="9"/>
        <end position="19"/>
    </location>
</feature>
<protein>
    <submittedName>
        <fullName evidence="2">Uncharacterized protein</fullName>
    </submittedName>
</protein>
<gene>
    <name evidence="2" type="ORF">NEIMUCOT_06129</name>
</gene>
<sequence>MLQFRPQAQAGQQRFTQKTPAGDDGQKMRFINHDKMFIDKQNLLFKRNLRFAVSAGFTVIKHRLACFKHSMLVKRHPVRTHHEAAVQPPAPIFFTDKRKACAEKMQERQAVELFFMRQHQIAGLYTV</sequence>
<name>D2ZZQ2_NEIM2</name>
<organism evidence="2 3">
    <name type="scientific">Neisseria mucosa (strain ATCC 25996 / DSM 4631 / NCTC 10774 / M26)</name>
    <dbReference type="NCBI Taxonomy" id="546266"/>
    <lineage>
        <taxon>Bacteria</taxon>
        <taxon>Pseudomonadati</taxon>
        <taxon>Pseudomonadota</taxon>
        <taxon>Betaproteobacteria</taxon>
        <taxon>Neisseriales</taxon>
        <taxon>Neisseriaceae</taxon>
        <taxon>Neisseria</taxon>
    </lineage>
</organism>